<sequence length="51" mass="6135">MKYDCRCLLPDAVFCSNHLQTIDWSIFYLGLLCQPIPLRRHKLPLEWKVME</sequence>
<evidence type="ECO:0000313" key="1">
    <source>
        <dbReference type="EMBL" id="MBF1447109.1"/>
    </source>
</evidence>
<accession>A0A9D6AAJ8</accession>
<organism evidence="1 2">
    <name type="scientific">Prevotella nigrescens</name>
    <dbReference type="NCBI Taxonomy" id="28133"/>
    <lineage>
        <taxon>Bacteria</taxon>
        <taxon>Pseudomonadati</taxon>
        <taxon>Bacteroidota</taxon>
        <taxon>Bacteroidia</taxon>
        <taxon>Bacteroidales</taxon>
        <taxon>Prevotellaceae</taxon>
        <taxon>Prevotella</taxon>
    </lineage>
</organism>
<dbReference type="AlphaFoldDB" id="A0A9D6AAJ8"/>
<dbReference type="Proteomes" id="UP000787419">
    <property type="component" value="Unassembled WGS sequence"/>
</dbReference>
<evidence type="ECO:0000313" key="2">
    <source>
        <dbReference type="Proteomes" id="UP000787419"/>
    </source>
</evidence>
<reference evidence="1" key="1">
    <citation type="submission" date="2020-04" db="EMBL/GenBank/DDBJ databases">
        <title>Deep metagenomics examines the oral microbiome during advanced dental caries in children, revealing novel taxa and co-occurrences with host molecules.</title>
        <authorList>
            <person name="Baker J.L."/>
            <person name="Morton J.T."/>
            <person name="Dinis M."/>
            <person name="Alvarez R."/>
            <person name="Tran N.C."/>
            <person name="Knight R."/>
            <person name="Edlund A."/>
        </authorList>
    </citation>
    <scope>NUCLEOTIDE SEQUENCE</scope>
    <source>
        <strain evidence="1">JCVI_32_bin.50</strain>
    </source>
</reference>
<dbReference type="RefSeq" id="WP_278490405.1">
    <property type="nucleotide sequence ID" value="NZ_CAUSPP010000152.1"/>
</dbReference>
<name>A0A9D6AAJ8_9BACT</name>
<gene>
    <name evidence="1" type="ORF">HXN55_06995</name>
</gene>
<proteinExistence type="predicted"/>
<protein>
    <submittedName>
        <fullName evidence="1">Uncharacterized protein</fullName>
    </submittedName>
</protein>
<dbReference type="EMBL" id="JABZTM010000068">
    <property type="protein sequence ID" value="MBF1447109.1"/>
    <property type="molecule type" value="Genomic_DNA"/>
</dbReference>
<comment type="caution">
    <text evidence="1">The sequence shown here is derived from an EMBL/GenBank/DDBJ whole genome shotgun (WGS) entry which is preliminary data.</text>
</comment>